<protein>
    <submittedName>
        <fullName evidence="1">Uncharacterized protein</fullName>
    </submittedName>
</protein>
<dbReference type="EMBL" id="BLPF01000002">
    <property type="protein sequence ID" value="GFJ81926.1"/>
    <property type="molecule type" value="Genomic_DNA"/>
</dbReference>
<proteinExistence type="predicted"/>
<accession>A0A6V8KIY1</accession>
<name>A0A6V8KIY1_9ACTN</name>
<sequence length="53" mass="5809">MRAATDAAIELIQRASTRLTLPVGLEAITEAMEDRVLNWRDAWKSDVPGRVGG</sequence>
<evidence type="ECO:0000313" key="1">
    <source>
        <dbReference type="EMBL" id="GFJ81926.1"/>
    </source>
</evidence>
<comment type="caution">
    <text evidence="1">The sequence shown here is derived from an EMBL/GenBank/DDBJ whole genome shotgun (WGS) entry which is preliminary data.</text>
</comment>
<reference evidence="1 2" key="1">
    <citation type="submission" date="2020-03" db="EMBL/GenBank/DDBJ databases">
        <title>Whole genome shotgun sequence of Phytohabitans houttuyneae NBRC 108639.</title>
        <authorList>
            <person name="Komaki H."/>
            <person name="Tamura T."/>
        </authorList>
    </citation>
    <scope>NUCLEOTIDE SEQUENCE [LARGE SCALE GENOMIC DNA]</scope>
    <source>
        <strain evidence="1 2">NBRC 108639</strain>
    </source>
</reference>
<dbReference type="Proteomes" id="UP000482800">
    <property type="component" value="Unassembled WGS sequence"/>
</dbReference>
<keyword evidence="2" id="KW-1185">Reference proteome</keyword>
<evidence type="ECO:0000313" key="2">
    <source>
        <dbReference type="Proteomes" id="UP000482800"/>
    </source>
</evidence>
<dbReference type="AlphaFoldDB" id="A0A6V8KIY1"/>
<organism evidence="1 2">
    <name type="scientific">Phytohabitans houttuyneae</name>
    <dbReference type="NCBI Taxonomy" id="1076126"/>
    <lineage>
        <taxon>Bacteria</taxon>
        <taxon>Bacillati</taxon>
        <taxon>Actinomycetota</taxon>
        <taxon>Actinomycetes</taxon>
        <taxon>Micromonosporales</taxon>
        <taxon>Micromonosporaceae</taxon>
    </lineage>
</organism>
<reference evidence="1 2" key="2">
    <citation type="submission" date="2020-03" db="EMBL/GenBank/DDBJ databases">
        <authorList>
            <person name="Ichikawa N."/>
            <person name="Kimura A."/>
            <person name="Kitahashi Y."/>
            <person name="Uohara A."/>
        </authorList>
    </citation>
    <scope>NUCLEOTIDE SEQUENCE [LARGE SCALE GENOMIC DNA]</scope>
    <source>
        <strain evidence="1 2">NBRC 108639</strain>
    </source>
</reference>
<gene>
    <name evidence="1" type="ORF">Phou_061060</name>
</gene>